<gene>
    <name evidence="1" type="primary">cinA</name>
    <name evidence="4" type="ORF">HHM13_01835</name>
    <name evidence="3" type="ORF">HHM24_06715</name>
</gene>
<evidence type="ECO:0000313" key="6">
    <source>
        <dbReference type="Proteomes" id="UP000550736"/>
    </source>
</evidence>
<dbReference type="InterPro" id="IPR001453">
    <property type="entry name" value="MoaB/Mog_dom"/>
</dbReference>
<comment type="caution">
    <text evidence="4">The sequence shown here is derived from an EMBL/GenBank/DDBJ whole genome shotgun (WGS) entry which is preliminary data.</text>
</comment>
<evidence type="ECO:0000259" key="2">
    <source>
        <dbReference type="SMART" id="SM00852"/>
    </source>
</evidence>
<dbReference type="HAMAP" id="MF_00226_B">
    <property type="entry name" value="CinA_B"/>
    <property type="match status" value="1"/>
</dbReference>
<dbReference type="InterPro" id="IPR008135">
    <property type="entry name" value="Competence-induced_CinA"/>
</dbReference>
<dbReference type="EMBL" id="JABBMI010000058">
    <property type="protein sequence ID" value="NMK54451.1"/>
    <property type="molecule type" value="Genomic_DNA"/>
</dbReference>
<reference evidence="5 6" key="1">
    <citation type="submission" date="2020-04" db="EMBL/GenBank/DDBJ databases">
        <title>The Epidemiology and Molecular Characteristics of Linezolid-Resistant Staphylococcus capitis in Huashan Hospital, Shanghai.</title>
        <authorList>
            <person name="Ding L."/>
            <person name="Li P."/>
            <person name="Yang Y."/>
            <person name="Lin D."/>
            <person name="Xu X."/>
        </authorList>
    </citation>
    <scope>NUCLEOTIDE SEQUENCE [LARGE SCALE GENOMIC DNA]</scope>
    <source>
        <strain evidence="4 6">12-86</strain>
        <strain evidence="3 5">17-84</strain>
    </source>
</reference>
<dbReference type="AlphaFoldDB" id="A0A7X9ZKJ9"/>
<dbReference type="InterPro" id="IPR036425">
    <property type="entry name" value="MoaB/Mog-like_dom_sf"/>
</dbReference>
<protein>
    <recommendedName>
        <fullName evidence="1">Putative competence-damage inducible protein</fullName>
    </recommendedName>
</protein>
<evidence type="ECO:0000313" key="5">
    <source>
        <dbReference type="Proteomes" id="UP000538955"/>
    </source>
</evidence>
<feature type="domain" description="MoaB/Mog" evidence="2">
    <location>
        <begin position="4"/>
        <end position="171"/>
    </location>
</feature>
<dbReference type="SUPFAM" id="SSF53218">
    <property type="entry name" value="Molybdenum cofactor biosynthesis proteins"/>
    <property type="match status" value="1"/>
</dbReference>
<sequence length="382" mass="42800">MKISIIAVGSELLLGQIANTNGQYLSKLFNSIGKNVVEHTVIGDNPERLEYIIRQGFERFDALVLTGGLGPTKDDLTKHTVAKVLGKELVTDEASLEYIESYFKEQGQEMTPNNKQQALVIDGCKVLPNKTGMAPGMLIEKNDKKVVLLPGPPSEMKPMAKNELLPYLLDDDSVIFSELLRFAGIGESKVETILMDLIENQTNPTIAPLAGTHEVYIRITANSDSKNDCKNLIAPVKREILDRIGDYYYGSDDITLEEAVISKINETFAIYDGVTNGALYTRLKNVDQNNVLNGLLPHNGLFIDTTDSIHDQLFNAAQYVKDLYQTDLGIVLLHENEDVYLAMYDGEVLNVDTFKMTQSRNLLRSRSQNYAMIKLLKWFENR</sequence>
<dbReference type="SMART" id="SM00852">
    <property type="entry name" value="MoCF_biosynth"/>
    <property type="match status" value="1"/>
</dbReference>
<evidence type="ECO:0000313" key="4">
    <source>
        <dbReference type="EMBL" id="NMK96843.1"/>
    </source>
</evidence>
<evidence type="ECO:0000313" key="3">
    <source>
        <dbReference type="EMBL" id="NMK54451.1"/>
    </source>
</evidence>
<dbReference type="NCBIfam" id="TIGR00200">
    <property type="entry name" value="cinA_nterm"/>
    <property type="match status" value="1"/>
</dbReference>
<dbReference type="RefSeq" id="WP_030064817.1">
    <property type="nucleotide sequence ID" value="NZ_AP014956.1"/>
</dbReference>
<keyword evidence="5" id="KW-1185">Reference proteome</keyword>
<dbReference type="NCBIfam" id="TIGR00177">
    <property type="entry name" value="molyb_syn"/>
    <property type="match status" value="1"/>
</dbReference>
<dbReference type="EMBL" id="JABBLX010000001">
    <property type="protein sequence ID" value="NMK96843.1"/>
    <property type="molecule type" value="Genomic_DNA"/>
</dbReference>
<dbReference type="PANTHER" id="PTHR13939">
    <property type="entry name" value="NICOTINAMIDE-NUCLEOTIDE AMIDOHYDROLASE PNCC"/>
    <property type="match status" value="1"/>
</dbReference>
<dbReference type="Proteomes" id="UP000550736">
    <property type="component" value="Unassembled WGS sequence"/>
</dbReference>
<dbReference type="PIRSF" id="PIRSF006728">
    <property type="entry name" value="CinA"/>
    <property type="match status" value="1"/>
</dbReference>
<dbReference type="PANTHER" id="PTHR13939:SF0">
    <property type="entry name" value="NMN AMIDOHYDROLASE-LIKE PROTEIN YFAY"/>
    <property type="match status" value="1"/>
</dbReference>
<dbReference type="InterPro" id="IPR050101">
    <property type="entry name" value="CinA"/>
</dbReference>
<dbReference type="Gene3D" id="3.40.980.10">
    <property type="entry name" value="MoaB/Mog-like domain"/>
    <property type="match status" value="1"/>
</dbReference>
<comment type="similarity">
    <text evidence="1">Belongs to the CinA family.</text>
</comment>
<name>A0A7X9ZKJ9_STACP</name>
<accession>A0A7X9ZKJ9</accession>
<dbReference type="Pfam" id="PF18146">
    <property type="entry name" value="CinA_KH"/>
    <property type="match status" value="1"/>
</dbReference>
<dbReference type="Proteomes" id="UP000538955">
    <property type="component" value="Unassembled WGS sequence"/>
</dbReference>
<organism evidence="4 6">
    <name type="scientific">Staphylococcus capitis</name>
    <dbReference type="NCBI Taxonomy" id="29388"/>
    <lineage>
        <taxon>Bacteria</taxon>
        <taxon>Bacillati</taxon>
        <taxon>Bacillota</taxon>
        <taxon>Bacilli</taxon>
        <taxon>Bacillales</taxon>
        <taxon>Staphylococcaceae</taxon>
        <taxon>Staphylococcus</taxon>
    </lineage>
</organism>
<dbReference type="Pfam" id="PF00994">
    <property type="entry name" value="MoCF_biosynth"/>
    <property type="match status" value="1"/>
</dbReference>
<dbReference type="InterPro" id="IPR041424">
    <property type="entry name" value="CinA_KH"/>
</dbReference>
<proteinExistence type="inferred from homology"/>
<evidence type="ECO:0000256" key="1">
    <source>
        <dbReference type="HAMAP-Rule" id="MF_00226"/>
    </source>
</evidence>
<dbReference type="CDD" id="cd00885">
    <property type="entry name" value="cinA"/>
    <property type="match status" value="1"/>
</dbReference>
<dbReference type="Gene3D" id="3.30.70.2860">
    <property type="match status" value="1"/>
</dbReference>